<dbReference type="RefSeq" id="WP_084049439.1">
    <property type="nucleotide sequence ID" value="NZ_FWWU01000009.1"/>
</dbReference>
<dbReference type="AlphaFoldDB" id="A0A1W1VLD6"/>
<keyword evidence="2" id="KW-1185">Reference proteome</keyword>
<evidence type="ECO:0000313" key="2">
    <source>
        <dbReference type="Proteomes" id="UP000192582"/>
    </source>
</evidence>
<dbReference type="EMBL" id="FWWU01000009">
    <property type="protein sequence ID" value="SMB93774.1"/>
    <property type="molecule type" value="Genomic_DNA"/>
</dbReference>
<organism evidence="1 2">
    <name type="scientific">Deinococcus hopiensis KR-140</name>
    <dbReference type="NCBI Taxonomy" id="695939"/>
    <lineage>
        <taxon>Bacteria</taxon>
        <taxon>Thermotogati</taxon>
        <taxon>Deinococcota</taxon>
        <taxon>Deinococci</taxon>
        <taxon>Deinococcales</taxon>
        <taxon>Deinococcaceae</taxon>
        <taxon>Deinococcus</taxon>
    </lineage>
</organism>
<reference evidence="1 2" key="1">
    <citation type="submission" date="2017-04" db="EMBL/GenBank/DDBJ databases">
        <authorList>
            <person name="Afonso C.L."/>
            <person name="Miller P.J."/>
            <person name="Scott M.A."/>
            <person name="Spackman E."/>
            <person name="Goraichik I."/>
            <person name="Dimitrov K.M."/>
            <person name="Suarez D.L."/>
            <person name="Swayne D.E."/>
        </authorList>
    </citation>
    <scope>NUCLEOTIDE SEQUENCE [LARGE SCALE GENOMIC DNA]</scope>
    <source>
        <strain evidence="1 2">KR-140</strain>
    </source>
</reference>
<accession>A0A1W1VLD6</accession>
<dbReference type="STRING" id="695939.SAMN00790413_02109"/>
<name>A0A1W1VLD6_9DEIO</name>
<sequence length="84" mass="8957">MSGPAGAEEVREYVTLPGAPDADTVGQLLTTPGGAVLSARTGWDAAGRIRTVIWLQHTDAEKVVRTRQNLLRACQARGVRAFVV</sequence>
<evidence type="ECO:0000313" key="1">
    <source>
        <dbReference type="EMBL" id="SMB93774.1"/>
    </source>
</evidence>
<protein>
    <submittedName>
        <fullName evidence="1">Uncharacterized protein</fullName>
    </submittedName>
</protein>
<proteinExistence type="predicted"/>
<dbReference type="OrthoDB" id="72090at2"/>
<gene>
    <name evidence="1" type="ORF">SAMN00790413_02109</name>
</gene>
<dbReference type="Proteomes" id="UP000192582">
    <property type="component" value="Unassembled WGS sequence"/>
</dbReference>